<evidence type="ECO:0000313" key="2">
    <source>
        <dbReference type="EMBL" id="RCH78661.1"/>
    </source>
</evidence>
<dbReference type="PANTHER" id="PTHR23308">
    <property type="entry name" value="NUCLEAR INHIBITOR OF PROTEIN PHOSPHATASE-1"/>
    <property type="match status" value="1"/>
</dbReference>
<reference evidence="2 3" key="1">
    <citation type="journal article" date="2018" name="G3 (Bethesda)">
        <title>Phylogenetic and Phylogenomic Definition of Rhizopus Species.</title>
        <authorList>
            <person name="Gryganskyi A.P."/>
            <person name="Golan J."/>
            <person name="Dolatabadi S."/>
            <person name="Mondo S."/>
            <person name="Robb S."/>
            <person name="Idnurm A."/>
            <person name="Muszewska A."/>
            <person name="Steczkiewicz K."/>
            <person name="Masonjones S."/>
            <person name="Liao H.L."/>
            <person name="Gajdeczka M.T."/>
            <person name="Anike F."/>
            <person name="Vuek A."/>
            <person name="Anishchenko I.M."/>
            <person name="Voigt K."/>
            <person name="de Hoog G.S."/>
            <person name="Smith M.E."/>
            <person name="Heitman J."/>
            <person name="Vilgalys R."/>
            <person name="Stajich J.E."/>
        </authorList>
    </citation>
    <scope>NUCLEOTIDE SEQUENCE [LARGE SCALE GENOMIC DNA]</scope>
    <source>
        <strain evidence="2 3">LSU 92-RS-03</strain>
    </source>
</reference>
<dbReference type="EMBL" id="PJQM01007080">
    <property type="protein sequence ID" value="RCH78661.1"/>
    <property type="molecule type" value="Genomic_DNA"/>
</dbReference>
<evidence type="ECO:0000256" key="1">
    <source>
        <dbReference type="SAM" id="MobiDB-lite"/>
    </source>
</evidence>
<dbReference type="STRING" id="4846.A0A367IMD6"/>
<dbReference type="Gene3D" id="2.60.200.20">
    <property type="match status" value="1"/>
</dbReference>
<feature type="compositionally biased region" description="Basic residues" evidence="1">
    <location>
        <begin position="1"/>
        <end position="10"/>
    </location>
</feature>
<dbReference type="Proteomes" id="UP000253551">
    <property type="component" value="Unassembled WGS sequence"/>
</dbReference>
<keyword evidence="3" id="KW-1185">Reference proteome</keyword>
<protein>
    <recommendedName>
        <fullName evidence="4">FHA domain-containing protein</fullName>
    </recommendedName>
</protein>
<sequence>MHAHGTRLNKKQISSRVHIPLKPGDQLRFGESSRICLFESQKPYDPEAELEERKRVFLEQRLAKAKAESGLGDEDQGVSWGFGEDAEEEEEEEEEEDGNGRGKSGDASLINIEAEKMAIEDAKRRREDLDLMFGDDSDEEFYDKTSRKKKKKVEKAETHDD</sequence>
<organism evidence="2 3">
    <name type="scientific">Rhizopus stolonifer</name>
    <name type="common">Rhizopus nigricans</name>
    <dbReference type="NCBI Taxonomy" id="4846"/>
    <lineage>
        <taxon>Eukaryota</taxon>
        <taxon>Fungi</taxon>
        <taxon>Fungi incertae sedis</taxon>
        <taxon>Mucoromycota</taxon>
        <taxon>Mucoromycotina</taxon>
        <taxon>Mucoromycetes</taxon>
        <taxon>Mucorales</taxon>
        <taxon>Mucorineae</taxon>
        <taxon>Rhizopodaceae</taxon>
        <taxon>Rhizopus</taxon>
    </lineage>
</organism>
<feature type="compositionally biased region" description="Acidic residues" evidence="1">
    <location>
        <begin position="84"/>
        <end position="97"/>
    </location>
</feature>
<evidence type="ECO:0008006" key="4">
    <source>
        <dbReference type="Google" id="ProtNLM"/>
    </source>
</evidence>
<proteinExistence type="predicted"/>
<comment type="caution">
    <text evidence="2">The sequence shown here is derived from an EMBL/GenBank/DDBJ whole genome shotgun (WGS) entry which is preliminary data.</text>
</comment>
<dbReference type="SUPFAM" id="SSF49879">
    <property type="entry name" value="SMAD/FHA domain"/>
    <property type="match status" value="1"/>
</dbReference>
<evidence type="ECO:0000313" key="3">
    <source>
        <dbReference type="Proteomes" id="UP000253551"/>
    </source>
</evidence>
<dbReference type="InterPro" id="IPR050923">
    <property type="entry name" value="Cell_Proc_Reg/RNA_Proc"/>
</dbReference>
<feature type="region of interest" description="Disordered" evidence="1">
    <location>
        <begin position="1"/>
        <end position="24"/>
    </location>
</feature>
<feature type="region of interest" description="Disordered" evidence="1">
    <location>
        <begin position="65"/>
        <end position="161"/>
    </location>
</feature>
<gene>
    <name evidence="2" type="ORF">CU098_006622</name>
</gene>
<accession>A0A367IMD6</accession>
<feature type="compositionally biased region" description="Basic and acidic residues" evidence="1">
    <location>
        <begin position="113"/>
        <end position="129"/>
    </location>
</feature>
<name>A0A367IMD6_RHIST</name>
<dbReference type="AlphaFoldDB" id="A0A367IMD6"/>
<dbReference type="InterPro" id="IPR008984">
    <property type="entry name" value="SMAD_FHA_dom_sf"/>
</dbReference>
<dbReference type="OrthoDB" id="444265at2759"/>